<reference evidence="3" key="1">
    <citation type="submission" date="2016-11" db="EMBL/GenBank/DDBJ databases">
        <authorList>
            <person name="Varghese N."/>
            <person name="Submissions S."/>
        </authorList>
    </citation>
    <scope>NUCLEOTIDE SEQUENCE [LARGE SCALE GENOMIC DNA]</scope>
    <source>
        <strain evidence="3">DSM 10124</strain>
    </source>
</reference>
<dbReference type="AlphaFoldDB" id="A0A1M4T2W0"/>
<dbReference type="EMBL" id="FQVG01000003">
    <property type="protein sequence ID" value="SHE38708.1"/>
    <property type="molecule type" value="Genomic_DNA"/>
</dbReference>
<name>A0A1M4T2W0_9CLOT</name>
<evidence type="ECO:0000313" key="3">
    <source>
        <dbReference type="Proteomes" id="UP000184423"/>
    </source>
</evidence>
<proteinExistence type="predicted"/>
<organism evidence="2 3">
    <name type="scientific">Caloramator proteoclasticus DSM 10124</name>
    <dbReference type="NCBI Taxonomy" id="1121262"/>
    <lineage>
        <taxon>Bacteria</taxon>
        <taxon>Bacillati</taxon>
        <taxon>Bacillota</taxon>
        <taxon>Clostridia</taxon>
        <taxon>Eubacteriales</taxon>
        <taxon>Clostridiaceae</taxon>
        <taxon>Caloramator</taxon>
    </lineage>
</organism>
<accession>A0A1M4T2W0</accession>
<evidence type="ECO:0000313" key="2">
    <source>
        <dbReference type="EMBL" id="SHE38708.1"/>
    </source>
</evidence>
<protein>
    <submittedName>
        <fullName evidence="2">Uncharacterized protein</fullName>
    </submittedName>
</protein>
<dbReference type="Proteomes" id="UP000184423">
    <property type="component" value="Unassembled WGS sequence"/>
</dbReference>
<gene>
    <name evidence="2" type="ORF">SAMN02746091_00293</name>
</gene>
<keyword evidence="1" id="KW-1133">Transmembrane helix</keyword>
<keyword evidence="1" id="KW-0472">Membrane</keyword>
<evidence type="ECO:0000256" key="1">
    <source>
        <dbReference type="SAM" id="Phobius"/>
    </source>
</evidence>
<feature type="transmembrane region" description="Helical" evidence="1">
    <location>
        <begin position="6"/>
        <end position="26"/>
    </location>
</feature>
<dbReference type="RefSeq" id="WP_073247702.1">
    <property type="nucleotide sequence ID" value="NZ_FQVG01000003.1"/>
</dbReference>
<keyword evidence="3" id="KW-1185">Reference proteome</keyword>
<feature type="transmembrane region" description="Helical" evidence="1">
    <location>
        <begin position="57"/>
        <end position="77"/>
    </location>
</feature>
<sequence>MPSKLFYIIFFIALIVGSVKFTNYIMKKIKLNRWIIGFSAFLVLIVPSFLFNKINPVIWNILLIVSSVLCIMFFEITRQMLEKDEYKGIVKIANKKNK</sequence>
<keyword evidence="1" id="KW-0812">Transmembrane</keyword>
<feature type="transmembrane region" description="Helical" evidence="1">
    <location>
        <begin position="33"/>
        <end position="51"/>
    </location>
</feature>